<organism evidence="2 3">
    <name type="scientific">Chryseobacterium ginsengisoli</name>
    <dbReference type="NCBI Taxonomy" id="363853"/>
    <lineage>
        <taxon>Bacteria</taxon>
        <taxon>Pseudomonadati</taxon>
        <taxon>Bacteroidota</taxon>
        <taxon>Flavobacteriia</taxon>
        <taxon>Flavobacteriales</taxon>
        <taxon>Weeksellaceae</taxon>
        <taxon>Chryseobacterium group</taxon>
        <taxon>Chryseobacterium</taxon>
    </lineage>
</organism>
<evidence type="ECO:0000313" key="3">
    <source>
        <dbReference type="Proteomes" id="UP001500353"/>
    </source>
</evidence>
<keyword evidence="1" id="KW-0812">Transmembrane</keyword>
<gene>
    <name evidence="2" type="ORF">GCM10023210_34950</name>
</gene>
<protein>
    <recommendedName>
        <fullName evidence="4">Alpha/beta hydrolase</fullName>
    </recommendedName>
</protein>
<feature type="transmembrane region" description="Helical" evidence="1">
    <location>
        <begin position="125"/>
        <end position="146"/>
    </location>
</feature>
<dbReference type="EMBL" id="BAABHX010000006">
    <property type="protein sequence ID" value="GAA5098599.1"/>
    <property type="molecule type" value="Genomic_DNA"/>
</dbReference>
<evidence type="ECO:0000313" key="2">
    <source>
        <dbReference type="EMBL" id="GAA5098599.1"/>
    </source>
</evidence>
<name>A0ABP9MS31_9FLAO</name>
<keyword evidence="1" id="KW-0472">Membrane</keyword>
<reference evidence="3" key="1">
    <citation type="journal article" date="2019" name="Int. J. Syst. Evol. Microbiol.">
        <title>The Global Catalogue of Microorganisms (GCM) 10K type strain sequencing project: providing services to taxonomists for standard genome sequencing and annotation.</title>
        <authorList>
            <consortium name="The Broad Institute Genomics Platform"/>
            <consortium name="The Broad Institute Genome Sequencing Center for Infectious Disease"/>
            <person name="Wu L."/>
            <person name="Ma J."/>
        </authorList>
    </citation>
    <scope>NUCLEOTIDE SEQUENCE [LARGE SCALE GENOMIC DNA]</scope>
    <source>
        <strain evidence="3">JCM 18019</strain>
    </source>
</reference>
<evidence type="ECO:0008006" key="4">
    <source>
        <dbReference type="Google" id="ProtNLM"/>
    </source>
</evidence>
<proteinExistence type="predicted"/>
<dbReference type="RefSeq" id="WP_345206959.1">
    <property type="nucleotide sequence ID" value="NZ_BAABHX010000006.1"/>
</dbReference>
<feature type="transmembrane region" description="Helical" evidence="1">
    <location>
        <begin position="94"/>
        <end position="113"/>
    </location>
</feature>
<feature type="transmembrane region" description="Helical" evidence="1">
    <location>
        <begin position="195"/>
        <end position="213"/>
    </location>
</feature>
<keyword evidence="3" id="KW-1185">Reference proteome</keyword>
<dbReference type="Proteomes" id="UP001500353">
    <property type="component" value="Unassembled WGS sequence"/>
</dbReference>
<accession>A0ABP9MS31</accession>
<evidence type="ECO:0000256" key="1">
    <source>
        <dbReference type="SAM" id="Phobius"/>
    </source>
</evidence>
<sequence length="409" mass="47550">MKIGIYISGLGQLNDNNSVEKYAERLKNEMNFNTRYLQYQTKTEKINYTKDKESIIVSIYEKSSPSEIIYKFYDFRYHEILTEKFNGRSLIFKSFWLLLLVIGKFPLIIKRIFSPASYSRPFQLFYVFSIFLVLSFSLVLMIPAVLEIMTNTFKENHIDLLVLKNFIYKGDIPYLAIDCKNARFCLDIDKISKGIILFTALLVLIIPNANTIITNLATNFVCANDYLQHGSQRQLIQGNLEHLVDYVTEHENDCEIHLHTYSFGTILGLDYIYPYGIKASQNALKYCKAIITIGTPYEFVNSYYPKFYKNREVKPGDYLQWLNVYSIADALGTNFRRDSTIGAAEFGLENTLNKPININYEVSPLNKAFITDFIMLHSIRTHEMYWDPKTEGQSCLGLIYNEMKFRSLI</sequence>
<comment type="caution">
    <text evidence="2">The sequence shown here is derived from an EMBL/GenBank/DDBJ whole genome shotgun (WGS) entry which is preliminary data.</text>
</comment>
<keyword evidence="1" id="KW-1133">Transmembrane helix</keyword>